<dbReference type="GO" id="GO:1902444">
    <property type="term" value="F:riboflavin binding"/>
    <property type="evidence" value="ECO:0007669"/>
    <property type="project" value="TreeGrafter"/>
</dbReference>
<dbReference type="PANTHER" id="PTHR10517:SF19">
    <property type="entry name" value="RETBINDIN"/>
    <property type="match status" value="1"/>
</dbReference>
<reference evidence="7" key="1">
    <citation type="journal article" date="2019" name="IScience">
        <title>Narwhal Genome Reveals Long-Term Low Genetic Diversity despite Current Large Abundance Size.</title>
        <authorList>
            <person name="Westbury M.V."/>
            <person name="Petersen B."/>
            <person name="Garde E."/>
            <person name="Heide-Jorgensen M.P."/>
            <person name="Lorenzen E.D."/>
        </authorList>
    </citation>
    <scope>NUCLEOTIDE SEQUENCE [LARGE SCALE GENOMIC DNA]</scope>
</reference>
<evidence type="ECO:0000313" key="7">
    <source>
        <dbReference type="Proteomes" id="UP000308365"/>
    </source>
</evidence>
<evidence type="ECO:0000313" key="6">
    <source>
        <dbReference type="EMBL" id="TKC39411.1"/>
    </source>
</evidence>
<evidence type="ECO:0000256" key="1">
    <source>
        <dbReference type="ARBA" id="ARBA00007932"/>
    </source>
</evidence>
<dbReference type="GO" id="GO:0032217">
    <property type="term" value="F:riboflavin transmembrane transporter activity"/>
    <property type="evidence" value="ECO:0007669"/>
    <property type="project" value="TreeGrafter"/>
</dbReference>
<evidence type="ECO:0000256" key="4">
    <source>
        <dbReference type="SAM" id="MobiDB-lite"/>
    </source>
</evidence>
<protein>
    <recommendedName>
        <fullName evidence="5">Folate receptor-like domain-containing protein</fullName>
    </recommendedName>
</protein>
<accession>A0A4U1ES09</accession>
<sequence>MKSEEGGCLDACPIRAVGRILVAEQVDMACRGCTRPRGLAWALQLTLAWILLGACGGSHPLPARSQRHHRLASNLGTSQLHLAEMNTPEASDPGIVSGSCGELSPGCPNQGTEPLRILTYLGLSLPMSRCESFLGHLQVALRSRFHLLLLGVRQTQPLCSELCDAWFATCESDTICCPTWLPLLEKRGCEPGCTTYGQDDLEVRISCPKIAPLPPGYLDSTNSDPNFTPSRQTFADGAELCRSFLGYAVPVADPGSGHCLNISISVLPRPRHARRARETTFRRSRRPRTWILDAASSGSGSGSGSGP</sequence>
<evidence type="ECO:0000259" key="5">
    <source>
        <dbReference type="Pfam" id="PF03024"/>
    </source>
</evidence>
<dbReference type="GO" id="GO:0038023">
    <property type="term" value="F:signaling receptor activity"/>
    <property type="evidence" value="ECO:0007669"/>
    <property type="project" value="TreeGrafter"/>
</dbReference>
<gene>
    <name evidence="6" type="ORF">EI555_002354</name>
</gene>
<evidence type="ECO:0000256" key="2">
    <source>
        <dbReference type="ARBA" id="ARBA00022729"/>
    </source>
</evidence>
<proteinExistence type="inferred from homology"/>
<dbReference type="PANTHER" id="PTHR10517">
    <property type="entry name" value="FOLATE RECEPTOR"/>
    <property type="match status" value="1"/>
</dbReference>
<dbReference type="AlphaFoldDB" id="A0A4U1ES09"/>
<organism evidence="6 7">
    <name type="scientific">Monodon monoceros</name>
    <name type="common">Narwhal</name>
    <name type="synonym">Ceratodon monodon</name>
    <dbReference type="NCBI Taxonomy" id="40151"/>
    <lineage>
        <taxon>Eukaryota</taxon>
        <taxon>Metazoa</taxon>
        <taxon>Chordata</taxon>
        <taxon>Craniata</taxon>
        <taxon>Vertebrata</taxon>
        <taxon>Euteleostomi</taxon>
        <taxon>Mammalia</taxon>
        <taxon>Eutheria</taxon>
        <taxon>Laurasiatheria</taxon>
        <taxon>Artiodactyla</taxon>
        <taxon>Whippomorpha</taxon>
        <taxon>Cetacea</taxon>
        <taxon>Odontoceti</taxon>
        <taxon>Monodontidae</taxon>
        <taxon>Monodon</taxon>
    </lineage>
</organism>
<dbReference type="InterPro" id="IPR004269">
    <property type="entry name" value="Folate_rcpt"/>
</dbReference>
<evidence type="ECO:0000256" key="3">
    <source>
        <dbReference type="ARBA" id="ARBA00023157"/>
    </source>
</evidence>
<keyword evidence="2" id="KW-0732">Signal</keyword>
<name>A0A4U1ES09_MONMO</name>
<feature type="domain" description="Folate receptor-like" evidence="5">
    <location>
        <begin position="127"/>
        <end position="198"/>
    </location>
</feature>
<comment type="caution">
    <text evidence="6">The sequence shown here is derived from an EMBL/GenBank/DDBJ whole genome shotgun (WGS) entry which is preliminary data.</text>
</comment>
<dbReference type="InterPro" id="IPR018143">
    <property type="entry name" value="Folate_rcpt-like"/>
</dbReference>
<dbReference type="EMBL" id="RWIC01000874">
    <property type="protein sequence ID" value="TKC39411.1"/>
    <property type="molecule type" value="Genomic_DNA"/>
</dbReference>
<dbReference type="Proteomes" id="UP000308365">
    <property type="component" value="Unassembled WGS sequence"/>
</dbReference>
<feature type="region of interest" description="Disordered" evidence="4">
    <location>
        <begin position="273"/>
        <end position="307"/>
    </location>
</feature>
<dbReference type="GO" id="GO:0009897">
    <property type="term" value="C:external side of plasma membrane"/>
    <property type="evidence" value="ECO:0007669"/>
    <property type="project" value="TreeGrafter"/>
</dbReference>
<keyword evidence="3" id="KW-1015">Disulfide bond</keyword>
<comment type="similarity">
    <text evidence="1">Belongs to the folate receptor family.</text>
</comment>
<dbReference type="Pfam" id="PF03024">
    <property type="entry name" value="Folate_rec"/>
    <property type="match status" value="1"/>
</dbReference>